<comment type="caution">
    <text evidence="1">The sequence shown here is derived from an EMBL/GenBank/DDBJ whole genome shotgun (WGS) entry which is preliminary data.</text>
</comment>
<dbReference type="EMBL" id="JAIWYP010000010">
    <property type="protein sequence ID" value="KAH3749150.1"/>
    <property type="molecule type" value="Genomic_DNA"/>
</dbReference>
<sequence length="102" mass="11343">MNVSSYCALLSTSRGYIPSVAELHNTSVLVHDDQFENPAAQERIVRHLVVGSRPRVVIGSLAVWEPVADRLRFFQNSAKMKVQQSAETKAVFVKQIAPYCAL</sequence>
<accession>A0A9D4DIR9</accession>
<reference evidence="1" key="1">
    <citation type="journal article" date="2019" name="bioRxiv">
        <title>The Genome of the Zebra Mussel, Dreissena polymorpha: A Resource for Invasive Species Research.</title>
        <authorList>
            <person name="McCartney M.A."/>
            <person name="Auch B."/>
            <person name="Kono T."/>
            <person name="Mallez S."/>
            <person name="Zhang Y."/>
            <person name="Obille A."/>
            <person name="Becker A."/>
            <person name="Abrahante J.E."/>
            <person name="Garbe J."/>
            <person name="Badalamenti J.P."/>
            <person name="Herman A."/>
            <person name="Mangelson H."/>
            <person name="Liachko I."/>
            <person name="Sullivan S."/>
            <person name="Sone E.D."/>
            <person name="Koren S."/>
            <person name="Silverstein K.A.T."/>
            <person name="Beckman K.B."/>
            <person name="Gohl D.M."/>
        </authorList>
    </citation>
    <scope>NUCLEOTIDE SEQUENCE</scope>
    <source>
        <strain evidence="1">Duluth1</strain>
        <tissue evidence="1">Whole animal</tissue>
    </source>
</reference>
<protein>
    <submittedName>
        <fullName evidence="1">Uncharacterized protein</fullName>
    </submittedName>
</protein>
<reference evidence="1" key="2">
    <citation type="submission" date="2020-11" db="EMBL/GenBank/DDBJ databases">
        <authorList>
            <person name="McCartney M.A."/>
            <person name="Auch B."/>
            <person name="Kono T."/>
            <person name="Mallez S."/>
            <person name="Becker A."/>
            <person name="Gohl D.M."/>
            <person name="Silverstein K.A.T."/>
            <person name="Koren S."/>
            <person name="Bechman K.B."/>
            <person name="Herman A."/>
            <person name="Abrahante J.E."/>
            <person name="Garbe J."/>
        </authorList>
    </citation>
    <scope>NUCLEOTIDE SEQUENCE</scope>
    <source>
        <strain evidence="1">Duluth1</strain>
        <tissue evidence="1">Whole animal</tissue>
    </source>
</reference>
<gene>
    <name evidence="1" type="ORF">DPMN_183641</name>
</gene>
<organism evidence="1 2">
    <name type="scientific">Dreissena polymorpha</name>
    <name type="common">Zebra mussel</name>
    <name type="synonym">Mytilus polymorpha</name>
    <dbReference type="NCBI Taxonomy" id="45954"/>
    <lineage>
        <taxon>Eukaryota</taxon>
        <taxon>Metazoa</taxon>
        <taxon>Spiralia</taxon>
        <taxon>Lophotrochozoa</taxon>
        <taxon>Mollusca</taxon>
        <taxon>Bivalvia</taxon>
        <taxon>Autobranchia</taxon>
        <taxon>Heteroconchia</taxon>
        <taxon>Euheterodonta</taxon>
        <taxon>Imparidentia</taxon>
        <taxon>Neoheterodontei</taxon>
        <taxon>Myida</taxon>
        <taxon>Dreissenoidea</taxon>
        <taxon>Dreissenidae</taxon>
        <taxon>Dreissena</taxon>
    </lineage>
</organism>
<evidence type="ECO:0000313" key="2">
    <source>
        <dbReference type="Proteomes" id="UP000828390"/>
    </source>
</evidence>
<keyword evidence="2" id="KW-1185">Reference proteome</keyword>
<name>A0A9D4DIR9_DREPO</name>
<evidence type="ECO:0000313" key="1">
    <source>
        <dbReference type="EMBL" id="KAH3749150.1"/>
    </source>
</evidence>
<dbReference type="Proteomes" id="UP000828390">
    <property type="component" value="Unassembled WGS sequence"/>
</dbReference>
<proteinExistence type="predicted"/>
<dbReference type="AlphaFoldDB" id="A0A9D4DIR9"/>